<organism evidence="10 11">
    <name type="scientific">Leptospirillum ferriphilum YSK</name>
    <dbReference type="NCBI Taxonomy" id="1441628"/>
    <lineage>
        <taxon>Bacteria</taxon>
        <taxon>Pseudomonadati</taxon>
        <taxon>Nitrospirota</taxon>
        <taxon>Nitrospiria</taxon>
        <taxon>Nitrospirales</taxon>
        <taxon>Nitrospiraceae</taxon>
        <taxon>Leptospirillum</taxon>
    </lineage>
</organism>
<feature type="domain" description="AMP-binding enzyme C-terminal" evidence="8">
    <location>
        <begin position="535"/>
        <end position="618"/>
    </location>
</feature>
<dbReference type="HOGENOM" id="CLU_000022_3_6_0"/>
<dbReference type="FunFam" id="3.40.50.12780:FF:000001">
    <property type="entry name" value="Acetyl-coenzyme A synthetase"/>
    <property type="match status" value="1"/>
</dbReference>
<keyword evidence="3" id="KW-0547">Nucleotide-binding</keyword>
<evidence type="ECO:0000256" key="2">
    <source>
        <dbReference type="ARBA" id="ARBA00022598"/>
    </source>
</evidence>
<sequence>MSTSHEPTPGMEKHPLFHPPEETLRNAHVQDYVKVYQESIDDPAGFWGRIATELEWFTPWTSVLDWDPQTYTGRWFPGGTTNISHNALDRHVAKGYGNKVALIWSGDSGEERVITYSQLLDSVERLCHGLHSLGLEKGDRVSIFLPPTPEQVISMLACARMGLIHSVVFSGFSEAALKSRMEDAQPKLLITADAGFRRGKEIPLLQTARAARTGILSIRNTLVVRRKDPRFPVDASSGEKAFDELLEKNRKKGSFPPAPMGADDPLFILYTSGTTGKPKGIVHVQPGYMVGTYLTTRWVFDIRDSDVYFCVADPGWITGHSYIVYGPLLNRTTVLMAEGAPDWPDPGRWWKLIEKYRVTVFYSTPTAVRLQMRHGEKWPSGHDLSSLRLLGSVGEPINPEAWMWFRNVTGGRLPIMDTWWQTETGMHMITPLPATPLVPGSATKPFPGVEVDIVDKNGNPVPDGESGLVVIKKPWPAMFRTVFKDPDRYRQYWTEIPGMYFSGDSARRDSSGFYHLIGRIDDVIKVAGHRLGTAEVESALVSHPAVAEAAVIGKPDSLKGESLKAFVILRQGKKPETEEELSSLRKDIRHHVREELGAIAQPDEIEITDWLPKTRSGKIMRRVLRARELGLPEGDTSTLED</sequence>
<feature type="domain" description="AMP-dependent synthetase/ligase" evidence="7">
    <location>
        <begin position="91"/>
        <end position="475"/>
    </location>
</feature>
<name>A0A059XS55_9BACT</name>
<proteinExistence type="inferred from homology"/>
<dbReference type="EMBL" id="CP007243">
    <property type="protein sequence ID" value="AIA29865.1"/>
    <property type="molecule type" value="Genomic_DNA"/>
</dbReference>
<dbReference type="InterPro" id="IPR020845">
    <property type="entry name" value="AMP-binding_CS"/>
</dbReference>
<gene>
    <name evidence="10" type="ORF">Y981_00615</name>
</gene>
<keyword evidence="2" id="KW-0436">Ligase</keyword>
<dbReference type="Pfam" id="PF16177">
    <property type="entry name" value="ACAS_N"/>
    <property type="match status" value="1"/>
</dbReference>
<dbReference type="PANTHER" id="PTHR24095">
    <property type="entry name" value="ACETYL-COENZYME A SYNTHETASE"/>
    <property type="match status" value="1"/>
</dbReference>
<comment type="similarity">
    <text evidence="1">Belongs to the ATP-dependent AMP-binding enzyme family.</text>
</comment>
<dbReference type="EC" id="6.2.1.1" evidence="6"/>
<evidence type="ECO:0000256" key="3">
    <source>
        <dbReference type="ARBA" id="ARBA00022741"/>
    </source>
</evidence>
<evidence type="ECO:0000313" key="10">
    <source>
        <dbReference type="EMBL" id="AIA29865.1"/>
    </source>
</evidence>
<reference evidence="10 11" key="2">
    <citation type="journal article" date="2015" name="Biomed. Res. Int.">
        <title>Effects of Arsenite Resistance on the Growth and Functional Gene Expression of Leptospirillum ferriphilum and Acidithiobacillus thiooxidans in Pure Culture and Coculture.</title>
        <authorList>
            <person name="Jiang H."/>
            <person name="Liang Y."/>
            <person name="Yin H."/>
            <person name="Xiao Y."/>
            <person name="Guo X."/>
            <person name="Xu Y."/>
            <person name="Hu Q."/>
            <person name="Liu H."/>
            <person name="Liu X."/>
        </authorList>
    </citation>
    <scope>NUCLEOTIDE SEQUENCE [LARGE SCALE GENOMIC DNA]</scope>
    <source>
        <strain evidence="10 11">YSK</strain>
    </source>
</reference>
<dbReference type="RefSeq" id="WP_038504261.1">
    <property type="nucleotide sequence ID" value="NZ_CP007243.1"/>
</dbReference>
<evidence type="ECO:0000256" key="6">
    <source>
        <dbReference type="NCBIfam" id="TIGR02188"/>
    </source>
</evidence>
<dbReference type="GO" id="GO:0003987">
    <property type="term" value="F:acetate-CoA ligase activity"/>
    <property type="evidence" value="ECO:0007669"/>
    <property type="project" value="UniProtKB-UniRule"/>
</dbReference>
<dbReference type="NCBIfam" id="NF001208">
    <property type="entry name" value="PRK00174.1"/>
    <property type="match status" value="1"/>
</dbReference>
<dbReference type="InterPro" id="IPR032387">
    <property type="entry name" value="ACAS_N"/>
</dbReference>
<dbReference type="GO" id="GO:0019427">
    <property type="term" value="P:acetyl-CoA biosynthetic process from acetate"/>
    <property type="evidence" value="ECO:0007669"/>
    <property type="project" value="UniProtKB-UniRule"/>
</dbReference>
<keyword evidence="11" id="KW-1185">Reference proteome</keyword>
<reference evidence="11" key="1">
    <citation type="submission" date="2014-02" db="EMBL/GenBank/DDBJ databases">
        <title>Complete genome sequence and comparative genomic analysis of the nitrogen-fixing bacterium Leptospirillum ferriphilum YSK.</title>
        <authorList>
            <person name="Guo X."/>
            <person name="Yin H."/>
            <person name="Liang Y."/>
            <person name="Hu Q."/>
            <person name="Ma L."/>
            <person name="Xiao Y."/>
            <person name="Zhang X."/>
            <person name="Qiu G."/>
            <person name="Liu X."/>
        </authorList>
    </citation>
    <scope>NUCLEOTIDE SEQUENCE [LARGE SCALE GENOMIC DNA]</scope>
    <source>
        <strain evidence="11">YSK</strain>
    </source>
</reference>
<evidence type="ECO:0000256" key="1">
    <source>
        <dbReference type="ARBA" id="ARBA00006432"/>
    </source>
</evidence>
<dbReference type="Gene3D" id="3.30.300.30">
    <property type="match status" value="1"/>
</dbReference>
<dbReference type="InterPro" id="IPR011904">
    <property type="entry name" value="Ac_CoA_lig"/>
</dbReference>
<dbReference type="InterPro" id="IPR042099">
    <property type="entry name" value="ANL_N_sf"/>
</dbReference>
<dbReference type="AlphaFoldDB" id="A0A059XS55"/>
<dbReference type="InterPro" id="IPR000873">
    <property type="entry name" value="AMP-dep_synth/lig_dom"/>
</dbReference>
<dbReference type="PROSITE" id="PS00455">
    <property type="entry name" value="AMP_BINDING"/>
    <property type="match status" value="1"/>
</dbReference>
<dbReference type="GO" id="GO:0005524">
    <property type="term" value="F:ATP binding"/>
    <property type="evidence" value="ECO:0007669"/>
    <property type="project" value="UniProtKB-KW"/>
</dbReference>
<dbReference type="GO" id="GO:0005829">
    <property type="term" value="C:cytosol"/>
    <property type="evidence" value="ECO:0007669"/>
    <property type="project" value="TreeGrafter"/>
</dbReference>
<dbReference type="Gene3D" id="3.40.50.12780">
    <property type="entry name" value="N-terminal domain of ligase-like"/>
    <property type="match status" value="1"/>
</dbReference>
<keyword evidence="5" id="KW-0007">Acetylation</keyword>
<evidence type="ECO:0000256" key="5">
    <source>
        <dbReference type="ARBA" id="ARBA00022990"/>
    </source>
</evidence>
<dbReference type="Pfam" id="PF13193">
    <property type="entry name" value="AMP-binding_C"/>
    <property type="match status" value="1"/>
</dbReference>
<dbReference type="SUPFAM" id="SSF56801">
    <property type="entry name" value="Acetyl-CoA synthetase-like"/>
    <property type="match status" value="1"/>
</dbReference>
<accession>A0A059XS55</accession>
<dbReference type="InterPro" id="IPR045851">
    <property type="entry name" value="AMP-bd_C_sf"/>
</dbReference>
<evidence type="ECO:0000259" key="7">
    <source>
        <dbReference type="Pfam" id="PF00501"/>
    </source>
</evidence>
<dbReference type="NCBIfam" id="TIGR02188">
    <property type="entry name" value="Ac_CoA_lig_AcsA"/>
    <property type="match status" value="1"/>
</dbReference>
<evidence type="ECO:0000313" key="11">
    <source>
        <dbReference type="Proteomes" id="UP000027059"/>
    </source>
</evidence>
<dbReference type="GO" id="GO:0016208">
    <property type="term" value="F:AMP binding"/>
    <property type="evidence" value="ECO:0007669"/>
    <property type="project" value="InterPro"/>
</dbReference>
<feature type="domain" description="Acetyl-coenzyme A synthetase N-terminal" evidence="9">
    <location>
        <begin position="32"/>
        <end position="87"/>
    </location>
</feature>
<dbReference type="CDD" id="cd05966">
    <property type="entry name" value="ACS"/>
    <property type="match status" value="1"/>
</dbReference>
<dbReference type="OrthoDB" id="9801302at2"/>
<dbReference type="Pfam" id="PF00501">
    <property type="entry name" value="AMP-binding"/>
    <property type="match status" value="1"/>
</dbReference>
<evidence type="ECO:0000259" key="9">
    <source>
        <dbReference type="Pfam" id="PF16177"/>
    </source>
</evidence>
<dbReference type="KEGG" id="lfp:Y981_00615"/>
<dbReference type="Proteomes" id="UP000027059">
    <property type="component" value="Chromosome"/>
</dbReference>
<evidence type="ECO:0000256" key="4">
    <source>
        <dbReference type="ARBA" id="ARBA00022840"/>
    </source>
</evidence>
<evidence type="ECO:0000259" key="8">
    <source>
        <dbReference type="Pfam" id="PF13193"/>
    </source>
</evidence>
<dbReference type="InterPro" id="IPR025110">
    <property type="entry name" value="AMP-bd_C"/>
</dbReference>
<dbReference type="PANTHER" id="PTHR24095:SF14">
    <property type="entry name" value="ACETYL-COENZYME A SYNTHETASE 1"/>
    <property type="match status" value="1"/>
</dbReference>
<keyword evidence="4" id="KW-0067">ATP-binding</keyword>
<protein>
    <recommendedName>
        <fullName evidence="6">Acetate--CoA ligase</fullName>
        <ecNumber evidence="6">6.2.1.1</ecNumber>
    </recommendedName>
</protein>